<reference evidence="8 9" key="1">
    <citation type="submission" date="2018-10" db="EMBL/GenBank/DDBJ databases">
        <title>Aeromicrobium sp. 9W16Y-2 whole genome shotgun sequence.</title>
        <authorList>
            <person name="Li F."/>
        </authorList>
    </citation>
    <scope>NUCLEOTIDE SEQUENCE [LARGE SCALE GENOMIC DNA]</scope>
    <source>
        <strain evidence="8 9">9W16Y-2</strain>
    </source>
</reference>
<dbReference type="SUPFAM" id="SSF54534">
    <property type="entry name" value="FKBP-like"/>
    <property type="match status" value="2"/>
</dbReference>
<name>A0A3L8PNP3_9ACTN</name>
<feature type="domain" description="PPIase FKBP-type" evidence="7">
    <location>
        <begin position="239"/>
        <end position="324"/>
    </location>
</feature>
<feature type="region of interest" description="Disordered" evidence="6">
    <location>
        <begin position="38"/>
        <end position="73"/>
    </location>
</feature>
<dbReference type="InterPro" id="IPR046357">
    <property type="entry name" value="PPIase_dom_sf"/>
</dbReference>
<evidence type="ECO:0000259" key="7">
    <source>
        <dbReference type="PROSITE" id="PS50059"/>
    </source>
</evidence>
<accession>A0A3L8PNP3</accession>
<proteinExistence type="predicted"/>
<comment type="catalytic activity">
    <reaction evidence="1 5">
        <text>[protein]-peptidylproline (omega=180) = [protein]-peptidylproline (omega=0)</text>
        <dbReference type="Rhea" id="RHEA:16237"/>
        <dbReference type="Rhea" id="RHEA-COMP:10747"/>
        <dbReference type="Rhea" id="RHEA-COMP:10748"/>
        <dbReference type="ChEBI" id="CHEBI:83833"/>
        <dbReference type="ChEBI" id="CHEBI:83834"/>
        <dbReference type="EC" id="5.2.1.8"/>
    </reaction>
</comment>
<dbReference type="EC" id="5.2.1.8" evidence="2 5"/>
<sequence length="324" mass="34200">MECVNVTARTESLLMHRSHRFLVPVLLPAFLLSACSSDSSSDDEESADQCREYTSGDSSDAVDVSGTFGETEPEATFEAPLDVDGLQRTVVDEGDGESTQPGDALSTIVTVYNGTSGEYAFSENAELAVGDEQIFEAFAAGIECVPIGSRVVTVASVADVYGDQGNPDLGLNATDSMVIVTDVVERDVPPEPAEWTENVPEVEFGDDGTPSVTLPDTDPPGDLLLTVLEEGDGQEVEDGDAVTVDYQGTSWDTGEVFDQSYGKEPATFTTSGVVEGFEAALVGQRVGTRLLVSIPPEFGYGEDPAAAELGGQTLVFLIEIKSVE</sequence>
<dbReference type="PANTHER" id="PTHR10516">
    <property type="entry name" value="PEPTIDYL-PROLYL CIS-TRANS ISOMERASE"/>
    <property type="match status" value="1"/>
</dbReference>
<gene>
    <name evidence="8" type="ORF">D9V41_04810</name>
</gene>
<dbReference type="Pfam" id="PF00254">
    <property type="entry name" value="FKBP_C"/>
    <property type="match status" value="1"/>
</dbReference>
<keyword evidence="9" id="KW-1185">Reference proteome</keyword>
<dbReference type="EMBL" id="RDBF01000003">
    <property type="protein sequence ID" value="RLV56409.1"/>
    <property type="molecule type" value="Genomic_DNA"/>
</dbReference>
<dbReference type="InterPro" id="IPR001179">
    <property type="entry name" value="PPIase_FKBP_dom"/>
</dbReference>
<evidence type="ECO:0000313" key="9">
    <source>
        <dbReference type="Proteomes" id="UP000282515"/>
    </source>
</evidence>
<dbReference type="Proteomes" id="UP000282515">
    <property type="component" value="Unassembled WGS sequence"/>
</dbReference>
<keyword evidence="4 5" id="KW-0413">Isomerase</keyword>
<evidence type="ECO:0000256" key="5">
    <source>
        <dbReference type="PROSITE-ProRule" id="PRU00277"/>
    </source>
</evidence>
<evidence type="ECO:0000256" key="2">
    <source>
        <dbReference type="ARBA" id="ARBA00013194"/>
    </source>
</evidence>
<organism evidence="8 9">
    <name type="scientific">Aeromicrobium phragmitis</name>
    <dbReference type="NCBI Taxonomy" id="2478914"/>
    <lineage>
        <taxon>Bacteria</taxon>
        <taxon>Bacillati</taxon>
        <taxon>Actinomycetota</taxon>
        <taxon>Actinomycetes</taxon>
        <taxon>Propionibacteriales</taxon>
        <taxon>Nocardioidaceae</taxon>
        <taxon>Aeromicrobium</taxon>
    </lineage>
</organism>
<evidence type="ECO:0000256" key="1">
    <source>
        <dbReference type="ARBA" id="ARBA00000971"/>
    </source>
</evidence>
<evidence type="ECO:0000313" key="8">
    <source>
        <dbReference type="EMBL" id="RLV56409.1"/>
    </source>
</evidence>
<protein>
    <recommendedName>
        <fullName evidence="2 5">peptidylprolyl isomerase</fullName>
        <ecNumber evidence="2 5">5.2.1.8</ecNumber>
    </recommendedName>
</protein>
<dbReference type="InterPro" id="IPR050689">
    <property type="entry name" value="FKBP-type_PPIase"/>
</dbReference>
<dbReference type="Gene3D" id="3.10.50.40">
    <property type="match status" value="1"/>
</dbReference>
<comment type="caution">
    <text evidence="8">The sequence shown here is derived from an EMBL/GenBank/DDBJ whole genome shotgun (WGS) entry which is preliminary data.</text>
</comment>
<dbReference type="PANTHER" id="PTHR10516:SF443">
    <property type="entry name" value="FK506-BINDING PROTEIN 59-RELATED"/>
    <property type="match status" value="1"/>
</dbReference>
<evidence type="ECO:0000256" key="6">
    <source>
        <dbReference type="SAM" id="MobiDB-lite"/>
    </source>
</evidence>
<evidence type="ECO:0000256" key="3">
    <source>
        <dbReference type="ARBA" id="ARBA00023110"/>
    </source>
</evidence>
<keyword evidence="3 5" id="KW-0697">Rotamase</keyword>
<dbReference type="PROSITE" id="PS50059">
    <property type="entry name" value="FKBP_PPIASE"/>
    <property type="match status" value="1"/>
</dbReference>
<dbReference type="GO" id="GO:0003755">
    <property type="term" value="F:peptidyl-prolyl cis-trans isomerase activity"/>
    <property type="evidence" value="ECO:0007669"/>
    <property type="project" value="UniProtKB-KW"/>
</dbReference>
<evidence type="ECO:0000256" key="4">
    <source>
        <dbReference type="ARBA" id="ARBA00023235"/>
    </source>
</evidence>
<dbReference type="AlphaFoldDB" id="A0A3L8PNP3"/>
<feature type="compositionally biased region" description="Low complexity" evidence="6">
    <location>
        <begin position="55"/>
        <end position="66"/>
    </location>
</feature>